<comment type="caution">
    <text evidence="3">The sequence shown here is derived from an EMBL/GenBank/DDBJ whole genome shotgun (WGS) entry which is preliminary data.</text>
</comment>
<feature type="signal peptide" evidence="2">
    <location>
        <begin position="1"/>
        <end position="19"/>
    </location>
</feature>
<dbReference type="SUPFAM" id="SSF53850">
    <property type="entry name" value="Periplasmic binding protein-like II"/>
    <property type="match status" value="1"/>
</dbReference>
<evidence type="ECO:0000256" key="2">
    <source>
        <dbReference type="SAM" id="SignalP"/>
    </source>
</evidence>
<keyword evidence="2" id="KW-0732">Signal</keyword>
<gene>
    <name evidence="3" type="ORF">A8990_1557</name>
</gene>
<dbReference type="EMBL" id="QTTN01000055">
    <property type="protein sequence ID" value="REE57429.1"/>
    <property type="molecule type" value="Genomic_DNA"/>
</dbReference>
<organism evidence="3 4">
    <name type="scientific">Paenibacillus taihuensis</name>
    <dbReference type="NCBI Taxonomy" id="1156355"/>
    <lineage>
        <taxon>Bacteria</taxon>
        <taxon>Bacillati</taxon>
        <taxon>Bacillota</taxon>
        <taxon>Bacilli</taxon>
        <taxon>Bacillales</taxon>
        <taxon>Paenibacillaceae</taxon>
        <taxon>Paenibacillus</taxon>
    </lineage>
</organism>
<evidence type="ECO:0000256" key="1">
    <source>
        <dbReference type="SAM" id="MobiDB-lite"/>
    </source>
</evidence>
<name>A0A3D9Q3M1_9BACL</name>
<protein>
    <submittedName>
        <fullName evidence="3">Putative aldouronate transport system substrate-binding protein</fullName>
    </submittedName>
</protein>
<feature type="region of interest" description="Disordered" evidence="1">
    <location>
        <begin position="27"/>
        <end position="63"/>
    </location>
</feature>
<keyword evidence="4" id="KW-1185">Reference proteome</keyword>
<dbReference type="InterPro" id="IPR050490">
    <property type="entry name" value="Bact_solute-bd_prot1"/>
</dbReference>
<proteinExistence type="predicted"/>
<sequence>MMKRMAGLIFVLLMVFVSACGNNGGNNTSNETTGNNTAASGNNAAATTDNAAATNDAAAETETVAPADPFGKYPELVEFTTIRPTMNNPKFPEGESYEDNVFNKFMEEKLNVKPKFVWMAPQDGDAYKKKLDLSIGGNDIPDVFQIVGKNITEVQATVKRLVEADMIEDLTSAYDKYASPAIKEAFASADNRGLDLYKIDGKLYGMPGQSALEGMNFVWVRDDWRKKLNLPEPKTLEDVEAIAKAFKDSDPAGKGTTVPLAMQMQTETDGLFGPGFIFDQFDAYPRLFYKDASGSVVYGGIQPQIKDSLKVIADLYKNGEIEKDFALKDTGQLQELLASGRAGIVGQAWWGVWYPLFMTLQNVPDADWKPYAIPAKNGKLNMGATNTSNTVLVVKKGFKYPELPIKWLNVYNANRDTEWWVKTSQDKYKDANEKATIWSGISIMRTDDIVNQAKDIVAAVNGEKDPATLPFKNNDAFTNIKKFIDELQSQPQAASKNLLQWQNTRSWYDAMGSAAKLESNVVYSAFDGTTPTMEKKLTALNELQMKAYHKIIMGKADADQEFDQFVSDWKAQGGDDILKEINEALSK</sequence>
<dbReference type="OrthoDB" id="2490915at2"/>
<reference evidence="3 4" key="1">
    <citation type="submission" date="2018-08" db="EMBL/GenBank/DDBJ databases">
        <title>Genomic Encyclopedia of Type Strains, Phase III (KMG-III): the genomes of soil and plant-associated and newly described type strains.</title>
        <authorList>
            <person name="Whitman W."/>
        </authorList>
    </citation>
    <scope>NUCLEOTIDE SEQUENCE [LARGE SCALE GENOMIC DNA]</scope>
    <source>
        <strain evidence="3 4">CGMCC 1.10966</strain>
    </source>
</reference>
<dbReference type="AlphaFoldDB" id="A0A3D9Q3M1"/>
<dbReference type="PANTHER" id="PTHR43649:SF12">
    <property type="entry name" value="DIACETYLCHITOBIOSE BINDING PROTEIN DASA"/>
    <property type="match status" value="1"/>
</dbReference>
<feature type="chain" id="PRO_5039720133" evidence="2">
    <location>
        <begin position="20"/>
        <end position="587"/>
    </location>
</feature>
<dbReference type="Gene3D" id="3.40.190.10">
    <property type="entry name" value="Periplasmic binding protein-like II"/>
    <property type="match status" value="2"/>
</dbReference>
<dbReference type="Proteomes" id="UP000256304">
    <property type="component" value="Unassembled WGS sequence"/>
</dbReference>
<accession>A0A3D9Q3M1</accession>
<dbReference type="PANTHER" id="PTHR43649">
    <property type="entry name" value="ARABINOSE-BINDING PROTEIN-RELATED"/>
    <property type="match status" value="1"/>
</dbReference>
<dbReference type="RefSeq" id="WP_116192405.1">
    <property type="nucleotide sequence ID" value="NZ_QTTN01000055.1"/>
</dbReference>
<evidence type="ECO:0000313" key="3">
    <source>
        <dbReference type="EMBL" id="REE57429.1"/>
    </source>
</evidence>
<dbReference type="PROSITE" id="PS51257">
    <property type="entry name" value="PROKAR_LIPOPROTEIN"/>
    <property type="match status" value="1"/>
</dbReference>
<evidence type="ECO:0000313" key="4">
    <source>
        <dbReference type="Proteomes" id="UP000256304"/>
    </source>
</evidence>